<gene>
    <name evidence="1" type="ORF">F2Q69_00045099</name>
</gene>
<comment type="caution">
    <text evidence="1">The sequence shown here is derived from an EMBL/GenBank/DDBJ whole genome shotgun (WGS) entry which is preliminary data.</text>
</comment>
<proteinExistence type="predicted"/>
<protein>
    <submittedName>
        <fullName evidence="1">Uncharacterized protein</fullName>
    </submittedName>
</protein>
<dbReference type="AlphaFoldDB" id="A0A8S9NMU6"/>
<organism evidence="1 2">
    <name type="scientific">Brassica cretica</name>
    <name type="common">Mustard</name>
    <dbReference type="NCBI Taxonomy" id="69181"/>
    <lineage>
        <taxon>Eukaryota</taxon>
        <taxon>Viridiplantae</taxon>
        <taxon>Streptophyta</taxon>
        <taxon>Embryophyta</taxon>
        <taxon>Tracheophyta</taxon>
        <taxon>Spermatophyta</taxon>
        <taxon>Magnoliopsida</taxon>
        <taxon>eudicotyledons</taxon>
        <taxon>Gunneridae</taxon>
        <taxon>Pentapetalae</taxon>
        <taxon>rosids</taxon>
        <taxon>malvids</taxon>
        <taxon>Brassicales</taxon>
        <taxon>Brassicaceae</taxon>
        <taxon>Brassiceae</taxon>
        <taxon>Brassica</taxon>
    </lineage>
</organism>
<name>A0A8S9NMU6_BRACR</name>
<reference evidence="1" key="1">
    <citation type="submission" date="2019-12" db="EMBL/GenBank/DDBJ databases">
        <title>Genome sequencing and annotation of Brassica cretica.</title>
        <authorList>
            <person name="Studholme D.J."/>
            <person name="Sarris P."/>
        </authorList>
    </citation>
    <scope>NUCLEOTIDE SEQUENCE</scope>
    <source>
        <strain evidence="1">PFS-109/04</strain>
        <tissue evidence="1">Leaf</tissue>
    </source>
</reference>
<evidence type="ECO:0000313" key="2">
    <source>
        <dbReference type="Proteomes" id="UP000712600"/>
    </source>
</evidence>
<dbReference type="Proteomes" id="UP000712600">
    <property type="component" value="Unassembled WGS sequence"/>
</dbReference>
<evidence type="ECO:0000313" key="1">
    <source>
        <dbReference type="EMBL" id="KAF3502409.1"/>
    </source>
</evidence>
<accession>A0A8S9NMU6</accession>
<sequence length="198" mass="20957">MSLSLFSAEGVACLCLRSGAPPVRSRFFGGWSRLRTASFGVGVSLCLSWRSGSFPVTKTCFSEHGGACCAVKRLVGLVSFRLCLVVNEAACGAEVALALDPASVCSRHPSDLCGDGVVACSVVLLLFNNRIGFVSSGGLSVFRSVFFVRVAVRWMYTVSVECNGDGNLWRKPLNDGIVGPRLLLVPPVVSFYVPSIGA</sequence>
<dbReference type="EMBL" id="QGKX02001621">
    <property type="protein sequence ID" value="KAF3502409.1"/>
    <property type="molecule type" value="Genomic_DNA"/>
</dbReference>